<organism evidence="8 9">
    <name type="scientific">Intoshia linei</name>
    <dbReference type="NCBI Taxonomy" id="1819745"/>
    <lineage>
        <taxon>Eukaryota</taxon>
        <taxon>Metazoa</taxon>
        <taxon>Spiralia</taxon>
        <taxon>Lophotrochozoa</taxon>
        <taxon>Mesozoa</taxon>
        <taxon>Orthonectida</taxon>
        <taxon>Rhopaluridae</taxon>
        <taxon>Intoshia</taxon>
    </lineage>
</organism>
<dbReference type="PANTHER" id="PTHR45698">
    <property type="entry name" value="TRACE AMINE-ASSOCIATED RECEPTOR 19N-RELATED"/>
    <property type="match status" value="1"/>
</dbReference>
<dbReference type="PANTHER" id="PTHR45698:SF1">
    <property type="entry name" value="TRACE AMINE-ASSOCIATED RECEPTOR 13C-LIKE"/>
    <property type="match status" value="1"/>
</dbReference>
<dbReference type="PROSITE" id="PS00237">
    <property type="entry name" value="G_PROTEIN_RECEP_F1_1"/>
    <property type="match status" value="1"/>
</dbReference>
<dbReference type="Proteomes" id="UP000078046">
    <property type="component" value="Unassembled WGS sequence"/>
</dbReference>
<feature type="transmembrane region" description="Helical" evidence="6">
    <location>
        <begin position="178"/>
        <end position="204"/>
    </location>
</feature>
<evidence type="ECO:0000256" key="3">
    <source>
        <dbReference type="ARBA" id="ARBA00022989"/>
    </source>
</evidence>
<dbReference type="PROSITE" id="PS50262">
    <property type="entry name" value="G_PROTEIN_RECEP_F1_2"/>
    <property type="match status" value="1"/>
</dbReference>
<evidence type="ECO:0000256" key="4">
    <source>
        <dbReference type="ARBA" id="ARBA00023136"/>
    </source>
</evidence>
<dbReference type="PRINTS" id="PR00237">
    <property type="entry name" value="GPCRRHODOPSN"/>
</dbReference>
<feature type="domain" description="G-protein coupled receptors family 1 profile" evidence="7">
    <location>
        <begin position="29"/>
        <end position="305"/>
    </location>
</feature>
<dbReference type="InterPro" id="IPR017452">
    <property type="entry name" value="GPCR_Rhodpsn_7TM"/>
</dbReference>
<accession>A0A177BCA6</accession>
<evidence type="ECO:0000256" key="1">
    <source>
        <dbReference type="ARBA" id="ARBA00004370"/>
    </source>
</evidence>
<comment type="subcellular location">
    <subcellularLocation>
        <location evidence="1">Membrane</location>
    </subcellularLocation>
</comment>
<feature type="transmembrane region" description="Helical" evidence="6">
    <location>
        <begin position="99"/>
        <end position="117"/>
    </location>
</feature>
<feature type="transmembrane region" description="Helical" evidence="6">
    <location>
        <begin position="16"/>
        <end position="39"/>
    </location>
</feature>
<dbReference type="Gene3D" id="1.20.1070.10">
    <property type="entry name" value="Rhodopsin 7-helix transmembrane proteins"/>
    <property type="match status" value="1"/>
</dbReference>
<evidence type="ECO:0000259" key="7">
    <source>
        <dbReference type="PROSITE" id="PS50262"/>
    </source>
</evidence>
<proteinExistence type="inferred from homology"/>
<dbReference type="GO" id="GO:0004930">
    <property type="term" value="F:G protein-coupled receptor activity"/>
    <property type="evidence" value="ECO:0007669"/>
    <property type="project" value="UniProtKB-KW"/>
</dbReference>
<comment type="similarity">
    <text evidence="5">Belongs to the G-protein coupled receptor 1 family.</text>
</comment>
<dbReference type="GO" id="GO:0016020">
    <property type="term" value="C:membrane"/>
    <property type="evidence" value="ECO:0007669"/>
    <property type="project" value="UniProtKB-SubCell"/>
</dbReference>
<comment type="caution">
    <text evidence="8">The sequence shown here is derived from an EMBL/GenBank/DDBJ whole genome shotgun (WGS) entry which is preliminary data.</text>
</comment>
<keyword evidence="2 5" id="KW-0812">Transmembrane</keyword>
<reference evidence="8 9" key="1">
    <citation type="submission" date="2016-04" db="EMBL/GenBank/DDBJ databases">
        <title>The genome of Intoshia linei affirms orthonectids as highly simplified spiralians.</title>
        <authorList>
            <person name="Mikhailov K.V."/>
            <person name="Slusarev G.S."/>
            <person name="Nikitin M.A."/>
            <person name="Logacheva M.D."/>
            <person name="Penin A."/>
            <person name="Aleoshin V."/>
            <person name="Panchin Y.V."/>
        </authorList>
    </citation>
    <scope>NUCLEOTIDE SEQUENCE [LARGE SCALE GENOMIC DNA]</scope>
    <source>
        <strain evidence="8">Intl2013</strain>
        <tissue evidence="8">Whole animal</tissue>
    </source>
</reference>
<dbReference type="InterPro" id="IPR000276">
    <property type="entry name" value="GPCR_Rhodpsn"/>
</dbReference>
<keyword evidence="5" id="KW-0807">Transducer</keyword>
<evidence type="ECO:0000256" key="5">
    <source>
        <dbReference type="RuleBase" id="RU000688"/>
    </source>
</evidence>
<evidence type="ECO:0000313" key="8">
    <source>
        <dbReference type="EMBL" id="OAF71272.1"/>
    </source>
</evidence>
<keyword evidence="5" id="KW-0675">Receptor</keyword>
<evidence type="ECO:0000256" key="6">
    <source>
        <dbReference type="SAM" id="Phobius"/>
    </source>
</evidence>
<keyword evidence="9" id="KW-1185">Reference proteome</keyword>
<sequence length="322" mass="37794">MKHLSKYEVVRSIVKVLYIPFGFSGILIGSFVLFIFIKYRKNFSNSKSQKLILCLAIVNTLSSMIYGIENYWRNSKTSESIHICGIYDILLAIFIESRVILWFLLYFSNHIVMIISIERYMIVCHTIFYHKYISLKHYVVVLINCALISGFLSLQNTIITLTNHGNLLIGPNFSNDNFTIGVMYGLLIFIIVFILPMIIHMFCYHSILSKFKILSNIHKTEKQIIAGNANWRFVDHSMTKQSEHIRKNISKFVMLMCSVYFILWLPINIVLLFSYFKVVVYIDPTYYQICLFCVYFNTLLNTLTYVFSSNEFKYCVFKFMSL</sequence>
<feature type="transmembrane region" description="Helical" evidence="6">
    <location>
        <begin position="138"/>
        <end position="158"/>
    </location>
</feature>
<evidence type="ECO:0000313" key="9">
    <source>
        <dbReference type="Proteomes" id="UP000078046"/>
    </source>
</evidence>
<feature type="transmembrane region" description="Helical" evidence="6">
    <location>
        <begin position="51"/>
        <end position="68"/>
    </location>
</feature>
<keyword evidence="4 6" id="KW-0472">Membrane</keyword>
<feature type="transmembrane region" description="Helical" evidence="6">
    <location>
        <begin position="286"/>
        <end position="308"/>
    </location>
</feature>
<dbReference type="Pfam" id="PF00001">
    <property type="entry name" value="7tm_1"/>
    <property type="match status" value="1"/>
</dbReference>
<evidence type="ECO:0000256" key="2">
    <source>
        <dbReference type="ARBA" id="ARBA00022692"/>
    </source>
</evidence>
<gene>
    <name evidence="8" type="ORF">A3Q56_00945</name>
</gene>
<dbReference type="EMBL" id="LWCA01000065">
    <property type="protein sequence ID" value="OAF71272.1"/>
    <property type="molecule type" value="Genomic_DNA"/>
</dbReference>
<dbReference type="CDD" id="cd00637">
    <property type="entry name" value="7tm_classA_rhodopsin-like"/>
    <property type="match status" value="1"/>
</dbReference>
<protein>
    <recommendedName>
        <fullName evidence="7">G-protein coupled receptors family 1 profile domain-containing protein</fullName>
    </recommendedName>
</protein>
<keyword evidence="3 6" id="KW-1133">Transmembrane helix</keyword>
<dbReference type="SUPFAM" id="SSF81321">
    <property type="entry name" value="Family A G protein-coupled receptor-like"/>
    <property type="match status" value="1"/>
</dbReference>
<name>A0A177BCA6_9BILA</name>
<keyword evidence="5" id="KW-0297">G-protein coupled receptor</keyword>
<feature type="transmembrane region" description="Helical" evidence="6">
    <location>
        <begin position="252"/>
        <end position="274"/>
    </location>
</feature>
<dbReference type="AlphaFoldDB" id="A0A177BCA6"/>